<protein>
    <submittedName>
        <fullName evidence="11">S8 family serine peptidase</fullName>
    </submittedName>
</protein>
<feature type="active site" description="Charge relay system" evidence="9">
    <location>
        <position position="98"/>
    </location>
</feature>
<evidence type="ECO:0000256" key="7">
    <source>
        <dbReference type="ARBA" id="ARBA00022825"/>
    </source>
</evidence>
<dbReference type="PROSITE" id="PS51892">
    <property type="entry name" value="SUBTILASE"/>
    <property type="match status" value="1"/>
</dbReference>
<proteinExistence type="inferred from homology"/>
<dbReference type="PANTHER" id="PTHR43806:SF11">
    <property type="entry name" value="CEREVISIN-RELATED"/>
    <property type="match status" value="1"/>
</dbReference>
<dbReference type="InterPro" id="IPR023827">
    <property type="entry name" value="Peptidase_S8_Asp-AS"/>
</dbReference>
<gene>
    <name evidence="11" type="ORF">QQS35_18905</name>
</gene>
<evidence type="ECO:0000313" key="11">
    <source>
        <dbReference type="EMBL" id="MDL4842508.1"/>
    </source>
</evidence>
<keyword evidence="5 9" id="KW-0645">Protease</keyword>
<dbReference type="EMBL" id="JASTZU010000058">
    <property type="protein sequence ID" value="MDL4842508.1"/>
    <property type="molecule type" value="Genomic_DNA"/>
</dbReference>
<keyword evidence="12" id="KW-1185">Reference proteome</keyword>
<dbReference type="PROSITE" id="PS00136">
    <property type="entry name" value="SUBTILASE_ASP"/>
    <property type="match status" value="1"/>
</dbReference>
<comment type="similarity">
    <text evidence="3 9">Belongs to the peptidase S8 family.</text>
</comment>
<evidence type="ECO:0000256" key="4">
    <source>
        <dbReference type="ARBA" id="ARBA00022525"/>
    </source>
</evidence>
<dbReference type="InterPro" id="IPR015500">
    <property type="entry name" value="Peptidase_S8_subtilisin-rel"/>
</dbReference>
<dbReference type="PRINTS" id="PR00723">
    <property type="entry name" value="SUBTILISIN"/>
</dbReference>
<dbReference type="PANTHER" id="PTHR43806">
    <property type="entry name" value="PEPTIDASE S8"/>
    <property type="match status" value="1"/>
</dbReference>
<dbReference type="Pfam" id="PF00082">
    <property type="entry name" value="Peptidase_S8"/>
    <property type="match status" value="1"/>
</dbReference>
<feature type="active site" description="Charge relay system" evidence="9">
    <location>
        <position position="250"/>
    </location>
</feature>
<feature type="active site" description="Charge relay system" evidence="9">
    <location>
        <position position="65"/>
    </location>
</feature>
<evidence type="ECO:0000256" key="9">
    <source>
        <dbReference type="PROSITE-ProRule" id="PRU01240"/>
    </source>
</evidence>
<dbReference type="InterPro" id="IPR036852">
    <property type="entry name" value="Peptidase_S8/S53_dom_sf"/>
</dbReference>
<comment type="caution">
    <text evidence="11">The sequence shown here is derived from an EMBL/GenBank/DDBJ whole genome shotgun (WGS) entry which is preliminary data.</text>
</comment>
<dbReference type="InterPro" id="IPR050131">
    <property type="entry name" value="Peptidase_S8_subtilisin-like"/>
</dbReference>
<dbReference type="InterPro" id="IPR000209">
    <property type="entry name" value="Peptidase_S8/S53_dom"/>
</dbReference>
<name>A0ABT7L9G5_9BACI</name>
<keyword evidence="8" id="KW-0106">Calcium</keyword>
<keyword evidence="6 9" id="KW-0378">Hydrolase</keyword>
<evidence type="ECO:0000256" key="6">
    <source>
        <dbReference type="ARBA" id="ARBA00022801"/>
    </source>
</evidence>
<keyword evidence="4" id="KW-0964">Secreted</keyword>
<dbReference type="Proteomes" id="UP001235343">
    <property type="component" value="Unassembled WGS sequence"/>
</dbReference>
<evidence type="ECO:0000256" key="1">
    <source>
        <dbReference type="ARBA" id="ARBA00001913"/>
    </source>
</evidence>
<comment type="cofactor">
    <cofactor evidence="1">
        <name>Ca(2+)</name>
        <dbReference type="ChEBI" id="CHEBI:29108"/>
    </cofactor>
</comment>
<organism evidence="11 12">
    <name type="scientific">Aquibacillus rhizosphaerae</name>
    <dbReference type="NCBI Taxonomy" id="3051431"/>
    <lineage>
        <taxon>Bacteria</taxon>
        <taxon>Bacillati</taxon>
        <taxon>Bacillota</taxon>
        <taxon>Bacilli</taxon>
        <taxon>Bacillales</taxon>
        <taxon>Bacillaceae</taxon>
        <taxon>Aquibacillus</taxon>
    </lineage>
</organism>
<keyword evidence="7 9" id="KW-0720">Serine protease</keyword>
<evidence type="ECO:0000256" key="8">
    <source>
        <dbReference type="ARBA" id="ARBA00022837"/>
    </source>
</evidence>
<feature type="domain" description="Peptidase S8/S53" evidence="10">
    <location>
        <begin position="57"/>
        <end position="262"/>
    </location>
</feature>
<dbReference type="SUPFAM" id="SSF52743">
    <property type="entry name" value="Subtilisin-like"/>
    <property type="match status" value="1"/>
</dbReference>
<dbReference type="PROSITE" id="PS00137">
    <property type="entry name" value="SUBTILASE_HIS"/>
    <property type="match status" value="1"/>
</dbReference>
<evidence type="ECO:0000256" key="5">
    <source>
        <dbReference type="ARBA" id="ARBA00022670"/>
    </source>
</evidence>
<comment type="subcellular location">
    <subcellularLocation>
        <location evidence="2">Secreted</location>
    </subcellularLocation>
</comment>
<reference evidence="11 12" key="1">
    <citation type="submission" date="2023-06" db="EMBL/GenBank/DDBJ databases">
        <title>Aquibacillus rhizosphaerae LR5S19.</title>
        <authorList>
            <person name="Sun J.-Q."/>
        </authorList>
    </citation>
    <scope>NUCLEOTIDE SEQUENCE [LARGE SCALE GENOMIC DNA]</scope>
    <source>
        <strain evidence="11 12">LR5S19</strain>
    </source>
</reference>
<dbReference type="InterPro" id="IPR022398">
    <property type="entry name" value="Peptidase_S8_His-AS"/>
</dbReference>
<evidence type="ECO:0000256" key="3">
    <source>
        <dbReference type="ARBA" id="ARBA00011073"/>
    </source>
</evidence>
<evidence type="ECO:0000256" key="2">
    <source>
        <dbReference type="ARBA" id="ARBA00004613"/>
    </source>
</evidence>
<dbReference type="Gene3D" id="3.40.50.200">
    <property type="entry name" value="Peptidase S8/S53 domain"/>
    <property type="match status" value="1"/>
</dbReference>
<evidence type="ECO:0000313" key="12">
    <source>
        <dbReference type="Proteomes" id="UP001235343"/>
    </source>
</evidence>
<evidence type="ECO:0000259" key="10">
    <source>
        <dbReference type="Pfam" id="PF00082"/>
    </source>
</evidence>
<accession>A0ABT7L9G5</accession>
<sequence length="288" mass="31661">MLSIYLSIRFYDTNHDSRNYKNSNKDWELLSNSNNQITTWGIKFFDDVLKSPYVGDKTIKIAVLDSGIYKEHEDLKDVVIKQYNAESPKYPVTDSLGHGTAIAGVIASNDNKFGIKGMSQNVEIIDIKVINDEGKVSVEAVIKGLAYAVKKEVDIISMSFGFKEENIVLEDSIKEATQNEIILVAAAGNNFGTETDFPAKYDDVLSVGSLKKDGSISEKSAKGKLDFLAPGEDILSTDELGSYSLYDGTSISVGFISGLIAEGLLRDEIKKTDDVAELKENITDFILK</sequence>
<dbReference type="RefSeq" id="WP_285933778.1">
    <property type="nucleotide sequence ID" value="NZ_JASTZU010000058.1"/>
</dbReference>